<organism evidence="7 8">
    <name type="scientific">Candida glabrata</name>
    <name type="common">Yeast</name>
    <name type="synonym">Torulopsis glabrata</name>
    <dbReference type="NCBI Taxonomy" id="5478"/>
    <lineage>
        <taxon>Eukaryota</taxon>
        <taxon>Fungi</taxon>
        <taxon>Dikarya</taxon>
        <taxon>Ascomycota</taxon>
        <taxon>Saccharomycotina</taxon>
        <taxon>Saccharomycetes</taxon>
        <taxon>Saccharomycetales</taxon>
        <taxon>Saccharomycetaceae</taxon>
        <taxon>Nakaseomyces</taxon>
    </lineage>
</organism>
<evidence type="ECO:0000313" key="8">
    <source>
        <dbReference type="Proteomes" id="UP000054886"/>
    </source>
</evidence>
<comment type="catalytic activity">
    <reaction evidence="5">
        <text>a di-trans,poly-cis-dolichal + NADP(+) = a di-trans,poly-cis-polyprenal + NADPH + H(+)</text>
        <dbReference type="Rhea" id="RHEA:80727"/>
        <dbReference type="Rhea" id="RHEA-COMP:19536"/>
        <dbReference type="Rhea" id="RHEA-COMP:19537"/>
        <dbReference type="ChEBI" id="CHEBI:15378"/>
        <dbReference type="ChEBI" id="CHEBI:57783"/>
        <dbReference type="ChEBI" id="CHEBI:58349"/>
        <dbReference type="ChEBI" id="CHEBI:231623"/>
        <dbReference type="ChEBI" id="CHEBI:231637"/>
        <dbReference type="EC" id="1.3.1.94"/>
    </reaction>
    <physiologicalReaction direction="right-to-left" evidence="5">
        <dbReference type="Rhea" id="RHEA:80729"/>
    </physiologicalReaction>
</comment>
<dbReference type="VEuPathDB" id="FungiDB:CAGL0L00693g"/>
<evidence type="ECO:0000256" key="3">
    <source>
        <dbReference type="ARBA" id="ARBA00022989"/>
    </source>
</evidence>
<comment type="subcellular location">
    <subcellularLocation>
        <location evidence="1">Endomembrane system</location>
        <topology evidence="1">Multi-pass membrane protein</topology>
    </subcellularLocation>
    <subcellularLocation>
        <location evidence="5">Endoplasmic reticulum membrane</location>
    </subcellularLocation>
</comment>
<dbReference type="GO" id="GO:0102389">
    <property type="term" value="F:polyprenol reductase activity"/>
    <property type="evidence" value="ECO:0007669"/>
    <property type="project" value="UniProtKB-UniRule"/>
</dbReference>
<keyword evidence="5" id="KW-0560">Oxidoreductase</keyword>
<keyword evidence="5" id="KW-0256">Endoplasmic reticulum</keyword>
<feature type="transmembrane region" description="Helical" evidence="5">
    <location>
        <begin position="6"/>
        <end position="33"/>
    </location>
</feature>
<dbReference type="VEuPathDB" id="FungiDB:B1J91_L00693g"/>
<dbReference type="GO" id="GO:0005789">
    <property type="term" value="C:endoplasmic reticulum membrane"/>
    <property type="evidence" value="ECO:0007669"/>
    <property type="project" value="UniProtKB-SubCell"/>
</dbReference>
<evidence type="ECO:0000256" key="1">
    <source>
        <dbReference type="ARBA" id="ARBA00004127"/>
    </source>
</evidence>
<protein>
    <recommendedName>
        <fullName evidence="5">Polyprenal reductase</fullName>
        <ecNumber evidence="5">1.3.1.94</ecNumber>
    </recommendedName>
</protein>
<dbReference type="GO" id="GO:0016095">
    <property type="term" value="P:polyprenol catabolic process"/>
    <property type="evidence" value="ECO:0007669"/>
    <property type="project" value="UniProtKB-UniRule"/>
</dbReference>
<dbReference type="GO" id="GO:0007124">
    <property type="term" value="P:pseudohyphal growth"/>
    <property type="evidence" value="ECO:0007669"/>
    <property type="project" value="EnsemblFungi"/>
</dbReference>
<dbReference type="AlphaFoldDB" id="A0A0W0E6R0"/>
<dbReference type="PANTHER" id="PTHR14624">
    <property type="entry name" value="DFG10 PROTEIN"/>
    <property type="match status" value="1"/>
</dbReference>
<dbReference type="VEuPathDB" id="FungiDB:GVI51_L00473"/>
<dbReference type="VEuPathDB" id="FungiDB:GWK60_I00231"/>
<dbReference type="GO" id="GO:0043048">
    <property type="term" value="P:dolichyl monophosphate biosynthetic process"/>
    <property type="evidence" value="ECO:0007669"/>
    <property type="project" value="EnsemblFungi"/>
</dbReference>
<evidence type="ECO:0000313" key="7">
    <source>
        <dbReference type="EMBL" id="KTA96685.1"/>
    </source>
</evidence>
<feature type="transmembrane region" description="Helical" evidence="5">
    <location>
        <begin position="66"/>
        <end position="85"/>
    </location>
</feature>
<dbReference type="EC" id="1.3.1.94" evidence="5"/>
<comment type="caution">
    <text evidence="7">The sequence shown here is derived from an EMBL/GenBank/DDBJ whole genome shotgun (WGS) entry which is preliminary data.</text>
</comment>
<dbReference type="GO" id="GO:0003865">
    <property type="term" value="F:3-oxo-5-alpha-steroid 4-dehydrogenase activity"/>
    <property type="evidence" value="ECO:0007669"/>
    <property type="project" value="TreeGrafter"/>
</dbReference>
<name>A0A0W0E6R0_CANGB</name>
<evidence type="ECO:0000256" key="2">
    <source>
        <dbReference type="ARBA" id="ARBA00022692"/>
    </source>
</evidence>
<dbReference type="PROSITE" id="PS50244">
    <property type="entry name" value="S5A_REDUCTASE"/>
    <property type="match status" value="1"/>
</dbReference>
<comment type="pathway">
    <text evidence="5">Protein modification; protein glycosylation.</text>
</comment>
<proteinExistence type="inferred from homology"/>
<dbReference type="EMBL" id="LLZZ01000169">
    <property type="protein sequence ID" value="KTA96685.1"/>
    <property type="molecule type" value="Genomic_DNA"/>
</dbReference>
<evidence type="ECO:0000256" key="5">
    <source>
        <dbReference type="RuleBase" id="RU367081"/>
    </source>
</evidence>
<dbReference type="UniPathway" id="UPA00378"/>
<accession>A0A0W0E6R0</accession>
<comment type="similarity">
    <text evidence="5">Belongs to the steroid 5-alpha reductase family. Polyprenal reductase subfamily.</text>
</comment>
<keyword evidence="4 5" id="KW-0472">Membrane</keyword>
<dbReference type="PANTHER" id="PTHR14624:SF0">
    <property type="entry name" value="POLYPRENOL REDUCTASE"/>
    <property type="match status" value="1"/>
</dbReference>
<dbReference type="Pfam" id="PF02544">
    <property type="entry name" value="Steroid_dh"/>
    <property type="match status" value="1"/>
</dbReference>
<dbReference type="InterPro" id="IPR001104">
    <property type="entry name" value="3-oxo-5_a-steroid_4-DH_C"/>
</dbReference>
<reference evidence="7 8" key="1">
    <citation type="submission" date="2015-10" db="EMBL/GenBank/DDBJ databases">
        <title>Draft genomes sequences of Candida glabrata isolates 1A, 1B, 2A, 2B, 3A and 3B.</title>
        <authorList>
            <person name="Haavelsrud O.E."/>
            <person name="Gaustad P."/>
        </authorList>
    </citation>
    <scope>NUCLEOTIDE SEQUENCE [LARGE SCALE GENOMIC DNA]</scope>
    <source>
        <strain evidence="7">910700640</strain>
    </source>
</reference>
<gene>
    <name evidence="7" type="ORF">AO440_003814</name>
</gene>
<evidence type="ECO:0000259" key="6">
    <source>
        <dbReference type="Pfam" id="PF02544"/>
    </source>
</evidence>
<sequence length="249" mass="29249">MIDNSNILQLITICLRLSNIVGLMSLIIAKYYLPDFLRYGKTFTFAKNGNENIWDKIKNFSVPKSYFAHFYILSSVLALVTLASYPTDILVWQLFLHSSRRLYETLYISKYTEKSKMNWSHYAVGLWFYSQLNILVYLRVQRENTTARVLPILVMVLASWDQYKNHVVLSKLKKYSVPRSRLFELVCCPHYLDEMIIYGSLVSYGHEFVWPLIWVIASLSISALESRKFYLSKFKDTEVPRYAAIPYIL</sequence>
<dbReference type="Proteomes" id="UP000054886">
    <property type="component" value="Unassembled WGS sequence"/>
</dbReference>
<dbReference type="InterPro" id="IPR039698">
    <property type="entry name" value="Dfg10/SRD5A3"/>
</dbReference>
<keyword evidence="5" id="KW-0521">NADP</keyword>
<feature type="domain" description="3-oxo-5-alpha-steroid 4-dehydrogenase C-terminal" evidence="6">
    <location>
        <begin position="148"/>
        <end position="249"/>
    </location>
</feature>
<dbReference type="GO" id="GO:0160198">
    <property type="term" value="F:polyprenal reductase activity"/>
    <property type="evidence" value="ECO:0007669"/>
    <property type="project" value="UniProtKB-EC"/>
</dbReference>
<evidence type="ECO:0000256" key="4">
    <source>
        <dbReference type="ARBA" id="ARBA00023136"/>
    </source>
</evidence>
<dbReference type="GO" id="GO:0006488">
    <property type="term" value="P:dolichol-linked oligosaccharide biosynthetic process"/>
    <property type="evidence" value="ECO:0007669"/>
    <property type="project" value="UniProtKB-UniRule"/>
</dbReference>
<keyword evidence="2 5" id="KW-0812">Transmembrane</keyword>
<comment type="caution">
    <text evidence="5">Lacks conserved residue(s) required for the propagation of feature annotation.</text>
</comment>
<comment type="function">
    <text evidence="5">Plays a key role in early steps of protein N-linked glycosylation by being involved in the conversion of polyprenol into dolichol. Acts as a polyprenal reductase that mediates the reduction of polyprenal into dolichal in a NADP-dependent mechanism. Dolichols are required for the synthesis of dolichol-linked monosaccharides and the oligosaccharide precursor used for N-glycosylation.</text>
</comment>
<keyword evidence="3 5" id="KW-1133">Transmembrane helix</keyword>